<protein>
    <recommendedName>
        <fullName evidence="4">YEATS domain-containing protein</fullName>
    </recommendedName>
</protein>
<dbReference type="GO" id="GO:0003682">
    <property type="term" value="F:chromatin binding"/>
    <property type="evidence" value="ECO:0007669"/>
    <property type="project" value="TreeGrafter"/>
</dbReference>
<dbReference type="InterPro" id="IPR052790">
    <property type="entry name" value="YEATS_domain"/>
</dbReference>
<reference evidence="5 6" key="1">
    <citation type="journal article" date="2019" name="Commun. Biol.">
        <title>The bagworm genome reveals a unique fibroin gene that provides high tensile strength.</title>
        <authorList>
            <person name="Kono N."/>
            <person name="Nakamura H."/>
            <person name="Ohtoshi R."/>
            <person name="Tomita M."/>
            <person name="Numata K."/>
            <person name="Arakawa K."/>
        </authorList>
    </citation>
    <scope>NUCLEOTIDE SEQUENCE [LARGE SCALE GENOMIC DNA]</scope>
</reference>
<dbReference type="PANTHER" id="PTHR47827">
    <property type="entry name" value="AHD DOMAIN-CONTAINING PROTEIN"/>
    <property type="match status" value="1"/>
</dbReference>
<keyword evidence="6" id="KW-1185">Reference proteome</keyword>
<dbReference type="PROSITE" id="PS51037">
    <property type="entry name" value="YEATS"/>
    <property type="match status" value="1"/>
</dbReference>
<evidence type="ECO:0000256" key="3">
    <source>
        <dbReference type="SAM" id="MobiDB-lite"/>
    </source>
</evidence>
<dbReference type="Pfam" id="PF03366">
    <property type="entry name" value="YEATS"/>
    <property type="match status" value="1"/>
</dbReference>
<dbReference type="STRING" id="151549.A0A4C1Y392"/>
<organism evidence="5 6">
    <name type="scientific">Eumeta variegata</name>
    <name type="common">Bagworm moth</name>
    <name type="synonym">Eumeta japonica</name>
    <dbReference type="NCBI Taxonomy" id="151549"/>
    <lineage>
        <taxon>Eukaryota</taxon>
        <taxon>Metazoa</taxon>
        <taxon>Ecdysozoa</taxon>
        <taxon>Arthropoda</taxon>
        <taxon>Hexapoda</taxon>
        <taxon>Insecta</taxon>
        <taxon>Pterygota</taxon>
        <taxon>Neoptera</taxon>
        <taxon>Endopterygota</taxon>
        <taxon>Lepidoptera</taxon>
        <taxon>Glossata</taxon>
        <taxon>Ditrysia</taxon>
        <taxon>Tineoidea</taxon>
        <taxon>Psychidae</taxon>
        <taxon>Oiketicinae</taxon>
        <taxon>Eumeta</taxon>
    </lineage>
</organism>
<dbReference type="AlphaFoldDB" id="A0A4C1Y392"/>
<feature type="compositionally biased region" description="Basic and acidic residues" evidence="3">
    <location>
        <begin position="184"/>
        <end position="204"/>
    </location>
</feature>
<dbReference type="Gene3D" id="2.60.40.1970">
    <property type="entry name" value="YEATS domain"/>
    <property type="match status" value="1"/>
</dbReference>
<dbReference type="InterPro" id="IPR055129">
    <property type="entry name" value="YEATS_dom"/>
</dbReference>
<evidence type="ECO:0000259" key="4">
    <source>
        <dbReference type="PROSITE" id="PS51037"/>
    </source>
</evidence>
<dbReference type="Proteomes" id="UP000299102">
    <property type="component" value="Unassembled WGS sequence"/>
</dbReference>
<proteinExistence type="predicted"/>
<comment type="subcellular location">
    <subcellularLocation>
        <location evidence="2">Nucleus</location>
    </subcellularLocation>
</comment>
<gene>
    <name evidence="5" type="ORF">EVAR_39593_1</name>
</gene>
<dbReference type="PANTHER" id="PTHR47827:SF3">
    <property type="entry name" value="AF-9 ANC1 HOMOLOGY DOMAIN-CONTAINING PROTEIN"/>
    <property type="match status" value="1"/>
</dbReference>
<accession>A0A4C1Y392</accession>
<dbReference type="InterPro" id="IPR038704">
    <property type="entry name" value="YEAST_sf"/>
</dbReference>
<keyword evidence="1 2" id="KW-0539">Nucleus</keyword>
<feature type="region of interest" description="Disordered" evidence="3">
    <location>
        <begin position="163"/>
        <end position="204"/>
    </location>
</feature>
<sequence>MGLDDFRTQLDPMCMRLCLEVGHAVTPRQSLGRSALDWKIWVRGASGIDISPLIQKVVFYLSPSTAFVYPKRVIQEPPFEIQESSNASMDIPIHLYLKFDKPDIIKLKYCFRIKKDMKSETHSSYVHYDFPNPAHDLQKCLKKCGAEVVSRCSFRDNPRDGHLFIIDERDRKKQKARGTSPTKDAPEEKSRMKTKEGSNKDSLDVKLSPKLNLKTLTERSPKIALSSHLKTNFGLVESTNKRENVTAKEYSKPHSVLKSDNSPKIKEIPRIRKNDKIRKHKPKRGDTKINLEKILRKFDMSDFELGFIAPLCYAISAYEKEPHALILPPLTNPIYQIPELPYPLRLLVKNIDNIDYALR</sequence>
<dbReference type="OrthoDB" id="10053467at2759"/>
<feature type="domain" description="YEATS" evidence="4">
    <location>
        <begin position="9"/>
        <end position="144"/>
    </location>
</feature>
<evidence type="ECO:0000313" key="5">
    <source>
        <dbReference type="EMBL" id="GBP70010.1"/>
    </source>
</evidence>
<comment type="caution">
    <text evidence="5">The sequence shown here is derived from an EMBL/GenBank/DDBJ whole genome shotgun (WGS) entry which is preliminary data.</text>
</comment>
<name>A0A4C1Y392_EUMVA</name>
<dbReference type="GO" id="GO:0008023">
    <property type="term" value="C:transcription elongation factor complex"/>
    <property type="evidence" value="ECO:0007669"/>
    <property type="project" value="TreeGrafter"/>
</dbReference>
<dbReference type="GO" id="GO:0045893">
    <property type="term" value="P:positive regulation of DNA-templated transcription"/>
    <property type="evidence" value="ECO:0007669"/>
    <property type="project" value="TreeGrafter"/>
</dbReference>
<evidence type="ECO:0000313" key="6">
    <source>
        <dbReference type="Proteomes" id="UP000299102"/>
    </source>
</evidence>
<evidence type="ECO:0000256" key="1">
    <source>
        <dbReference type="ARBA" id="ARBA00023242"/>
    </source>
</evidence>
<evidence type="ECO:0000256" key="2">
    <source>
        <dbReference type="PROSITE-ProRule" id="PRU00376"/>
    </source>
</evidence>
<dbReference type="EMBL" id="BGZK01001059">
    <property type="protein sequence ID" value="GBP70010.1"/>
    <property type="molecule type" value="Genomic_DNA"/>
</dbReference>